<dbReference type="EMBL" id="RJKL01000001">
    <property type="protein sequence ID" value="ROP30916.1"/>
    <property type="molecule type" value="Genomic_DNA"/>
</dbReference>
<protein>
    <submittedName>
        <fullName evidence="1">Uncharacterized protein</fullName>
    </submittedName>
</protein>
<proteinExistence type="predicted"/>
<accession>A0A3N1GLB9</accession>
<name>A0A3N1GLB9_9ACTN</name>
<dbReference type="AlphaFoldDB" id="A0A3N1GLB9"/>
<evidence type="ECO:0000313" key="2">
    <source>
        <dbReference type="Proteomes" id="UP000271683"/>
    </source>
</evidence>
<evidence type="ECO:0000313" key="1">
    <source>
        <dbReference type="EMBL" id="ROP30916.1"/>
    </source>
</evidence>
<comment type="caution">
    <text evidence="1">The sequence shown here is derived from an EMBL/GenBank/DDBJ whole genome shotgun (WGS) entry which is preliminary data.</text>
</comment>
<dbReference type="Proteomes" id="UP000271683">
    <property type="component" value="Unassembled WGS sequence"/>
</dbReference>
<organism evidence="1 2">
    <name type="scientific">Couchioplanes caeruleus</name>
    <dbReference type="NCBI Taxonomy" id="56438"/>
    <lineage>
        <taxon>Bacteria</taxon>
        <taxon>Bacillati</taxon>
        <taxon>Actinomycetota</taxon>
        <taxon>Actinomycetes</taxon>
        <taxon>Micromonosporales</taxon>
        <taxon>Micromonosporaceae</taxon>
        <taxon>Couchioplanes</taxon>
    </lineage>
</organism>
<reference evidence="1 2" key="1">
    <citation type="submission" date="2018-11" db="EMBL/GenBank/DDBJ databases">
        <title>Sequencing the genomes of 1000 actinobacteria strains.</title>
        <authorList>
            <person name="Klenk H.-P."/>
        </authorList>
    </citation>
    <scope>NUCLEOTIDE SEQUENCE [LARGE SCALE GENOMIC DNA]</scope>
    <source>
        <strain evidence="1 2">DSM 43634</strain>
    </source>
</reference>
<sequence>MGVVTRVTWDFTKEQTDAGWRSMSLLARLVHRGGHPAPVTPTVALRPEEHEYGAFPVDVLAYFSADVDYSSGIFASGGYFFTSNGNCARTRAGWRHEGRQAATITSQRLVLRDRNGEQEYEFRSLILIQPNPLDWSVNLYFAGAQPMMLRSPWVPWMTVVMSAELYGSPWPPGHVPDADMPIKALCEKAP</sequence>
<gene>
    <name evidence="1" type="ORF">EDD30_3794</name>
</gene>